<dbReference type="Proteomes" id="UP001152531">
    <property type="component" value="Unassembled WGS sequence"/>
</dbReference>
<accession>A0ACA9YEJ6</accession>
<keyword evidence="2" id="KW-1185">Reference proteome</keyword>
<sequence>MGVADQVWGDYPVYYKQPIRWLRYHAHTKPHFFWSIAFGLSGPLLIAFTPLRKKFIYDDHVPVPQSYPLEGPRDKNLTGYDD</sequence>
<dbReference type="EMBL" id="CALSDN010000015">
    <property type="protein sequence ID" value="CAH6723483.1"/>
    <property type="molecule type" value="Genomic_DNA"/>
</dbReference>
<name>A0ACA9YEJ6_9ASCO</name>
<comment type="caution">
    <text evidence="1">The sequence shown here is derived from an EMBL/GenBank/DDBJ whole genome shotgun (WGS) entry which is preliminary data.</text>
</comment>
<gene>
    <name evidence="1" type="ORF">CLIB1444_15S02278</name>
</gene>
<organism evidence="1 2">
    <name type="scientific">[Candida] jaroonii</name>
    <dbReference type="NCBI Taxonomy" id="467808"/>
    <lineage>
        <taxon>Eukaryota</taxon>
        <taxon>Fungi</taxon>
        <taxon>Dikarya</taxon>
        <taxon>Ascomycota</taxon>
        <taxon>Saccharomycotina</taxon>
        <taxon>Pichiomycetes</taxon>
        <taxon>Debaryomycetaceae</taxon>
        <taxon>Yamadazyma</taxon>
    </lineage>
</organism>
<evidence type="ECO:0000313" key="2">
    <source>
        <dbReference type="Proteomes" id="UP001152531"/>
    </source>
</evidence>
<protein>
    <submittedName>
        <fullName evidence="1">NADH-ubiquinone oxidoreductase 9.5 kDa subunit</fullName>
    </submittedName>
</protein>
<reference evidence="1" key="1">
    <citation type="submission" date="2022-06" db="EMBL/GenBank/DDBJ databases">
        <authorList>
            <person name="Legras J.-L."/>
            <person name="Devillers H."/>
            <person name="Grondin C."/>
        </authorList>
    </citation>
    <scope>NUCLEOTIDE SEQUENCE</scope>
    <source>
        <strain evidence="1">CLIB 1444</strain>
    </source>
</reference>
<evidence type="ECO:0000313" key="1">
    <source>
        <dbReference type="EMBL" id="CAH6723483.1"/>
    </source>
</evidence>
<proteinExistence type="predicted"/>